<dbReference type="RefSeq" id="WP_115301490.1">
    <property type="nucleotide sequence ID" value="NZ_CAAAHO010000003.1"/>
</dbReference>
<organism evidence="1 2">
    <name type="scientific">Legionella beliardensis</name>
    <dbReference type="NCBI Taxonomy" id="91822"/>
    <lineage>
        <taxon>Bacteria</taxon>
        <taxon>Pseudomonadati</taxon>
        <taxon>Pseudomonadota</taxon>
        <taxon>Gammaproteobacteria</taxon>
        <taxon>Legionellales</taxon>
        <taxon>Legionellaceae</taxon>
        <taxon>Legionella</taxon>
    </lineage>
</organism>
<proteinExistence type="predicted"/>
<reference evidence="1 2" key="1">
    <citation type="submission" date="2018-06" db="EMBL/GenBank/DDBJ databases">
        <authorList>
            <consortium name="Pathogen Informatics"/>
            <person name="Doyle S."/>
        </authorList>
    </citation>
    <scope>NUCLEOTIDE SEQUENCE [LARGE SCALE GENOMIC DNA]</scope>
    <source>
        <strain evidence="1 2">NCTC13315</strain>
    </source>
</reference>
<protein>
    <submittedName>
        <fullName evidence="1">Uncharacterized protein</fullName>
    </submittedName>
</protein>
<evidence type="ECO:0000313" key="2">
    <source>
        <dbReference type="Proteomes" id="UP000254968"/>
    </source>
</evidence>
<gene>
    <name evidence="1" type="ORF">NCTC13315_00201</name>
</gene>
<accession>A0A378I5E1</accession>
<sequence>MKQLDEMIKHYVRQKEDFIHETGEVLNDTPDMQERSNQLEVFNTLLVYATYATANQLECELSKCFSGEYENETINYMCQQLRELNAVCMASNKGDEACQGLYKNITHLTPEIKSYIREKLSKAAIEMVLAKTPIPVEEETLVPRFN</sequence>
<dbReference type="EMBL" id="UGNV01000001">
    <property type="protein sequence ID" value="STX27694.1"/>
    <property type="molecule type" value="Genomic_DNA"/>
</dbReference>
<name>A0A378I5E1_9GAMM</name>
<keyword evidence="2" id="KW-1185">Reference proteome</keyword>
<dbReference type="Proteomes" id="UP000254968">
    <property type="component" value="Unassembled WGS sequence"/>
</dbReference>
<dbReference type="OrthoDB" id="5642834at2"/>
<dbReference type="AlphaFoldDB" id="A0A378I5E1"/>
<evidence type="ECO:0000313" key="1">
    <source>
        <dbReference type="EMBL" id="STX27694.1"/>
    </source>
</evidence>